<evidence type="ECO:0000256" key="3">
    <source>
        <dbReference type="ARBA" id="ARBA00022801"/>
    </source>
</evidence>
<protein>
    <submittedName>
        <fullName evidence="5">Peptidase S51</fullName>
    </submittedName>
</protein>
<evidence type="ECO:0000256" key="2">
    <source>
        <dbReference type="ARBA" id="ARBA00022670"/>
    </source>
</evidence>
<evidence type="ECO:0000256" key="1">
    <source>
        <dbReference type="ARBA" id="ARBA00006534"/>
    </source>
</evidence>
<accession>A0A291GXW4</accession>
<dbReference type="InterPro" id="IPR005320">
    <property type="entry name" value="Peptidase_S51"/>
</dbReference>
<gene>
    <name evidence="5" type="ORF">CFK41_10000</name>
</gene>
<comment type="similarity">
    <text evidence="1">Belongs to the peptidase S51 family.</text>
</comment>
<keyword evidence="4" id="KW-0720">Serine protease</keyword>
<dbReference type="GO" id="GO:0006508">
    <property type="term" value="P:proteolysis"/>
    <property type="evidence" value="ECO:0007669"/>
    <property type="project" value="UniProtKB-KW"/>
</dbReference>
<reference evidence="5 6" key="1">
    <citation type="journal article" date="2014" name="Int. J. Syst. Evol. Microbiol.">
        <title>Brachybacterium ginsengisoli sp. nov., isolated from soil of a ginseng field.</title>
        <authorList>
            <person name="Hoang V.A."/>
            <person name="Kim Y.J."/>
            <person name="Nguyen N.L."/>
            <person name="Yang D.C."/>
        </authorList>
    </citation>
    <scope>NUCLEOTIDE SEQUENCE [LARGE SCALE GENOMIC DNA]</scope>
    <source>
        <strain evidence="5 6">DCY80</strain>
    </source>
</reference>
<evidence type="ECO:0000256" key="4">
    <source>
        <dbReference type="ARBA" id="ARBA00022825"/>
    </source>
</evidence>
<dbReference type="AlphaFoldDB" id="A0A291GXW4"/>
<keyword evidence="6" id="KW-1185">Reference proteome</keyword>
<dbReference type="Gene3D" id="3.40.50.880">
    <property type="match status" value="1"/>
</dbReference>
<keyword evidence="2" id="KW-0645">Protease</keyword>
<dbReference type="Proteomes" id="UP000217889">
    <property type="component" value="Chromosome"/>
</dbReference>
<dbReference type="KEGG" id="bgg:CFK41_10000"/>
<dbReference type="SUPFAM" id="SSF52317">
    <property type="entry name" value="Class I glutamine amidotransferase-like"/>
    <property type="match status" value="1"/>
</dbReference>
<sequence length="239" mass="25531">MRHPADALEVVMKFLLTSSGVTNPRIESTLVDLLGKPISEAAALFVPTGLHPFPGGAGSAWDAIAGAGGDRAAGLGWKSVGVLELTALPSIRRESWVPALREADVLIVWGGDVLHLCHWMRESGLADLLPELTGTVYLGVSAGSIAVTPYNCDAEFDREFVPEGDDRGRDADRALGLVDVTPYPHLGHPSMPDAALEEIRRWAAGIPVPTSAIDDDTALRIVDHQVEVVSEGTWELFEP</sequence>
<proteinExistence type="inferred from homology"/>
<name>A0A291GXW4_9MICO</name>
<organism evidence="5 6">
    <name type="scientific">Brachybacterium ginsengisoli</name>
    <dbReference type="NCBI Taxonomy" id="1331682"/>
    <lineage>
        <taxon>Bacteria</taxon>
        <taxon>Bacillati</taxon>
        <taxon>Actinomycetota</taxon>
        <taxon>Actinomycetes</taxon>
        <taxon>Micrococcales</taxon>
        <taxon>Dermabacteraceae</taxon>
        <taxon>Brachybacterium</taxon>
    </lineage>
</organism>
<evidence type="ECO:0000313" key="5">
    <source>
        <dbReference type="EMBL" id="ATG55061.1"/>
    </source>
</evidence>
<dbReference type="Pfam" id="PF03575">
    <property type="entry name" value="Peptidase_S51"/>
    <property type="match status" value="1"/>
</dbReference>
<dbReference type="EMBL" id="CP023564">
    <property type="protein sequence ID" value="ATG55061.1"/>
    <property type="molecule type" value="Genomic_DNA"/>
</dbReference>
<evidence type="ECO:0000313" key="6">
    <source>
        <dbReference type="Proteomes" id="UP000217889"/>
    </source>
</evidence>
<dbReference type="GO" id="GO:0008236">
    <property type="term" value="F:serine-type peptidase activity"/>
    <property type="evidence" value="ECO:0007669"/>
    <property type="project" value="UniProtKB-KW"/>
</dbReference>
<dbReference type="InterPro" id="IPR029062">
    <property type="entry name" value="Class_I_gatase-like"/>
</dbReference>
<keyword evidence="3" id="KW-0378">Hydrolase</keyword>